<dbReference type="Gene3D" id="3.30.530.20">
    <property type="match status" value="1"/>
</dbReference>
<dbReference type="OrthoDB" id="1295045at2759"/>
<comment type="subcellular location">
    <subcellularLocation>
        <location evidence="1">Cytoplasm</location>
    </subcellularLocation>
</comment>
<evidence type="ECO:0000256" key="5">
    <source>
        <dbReference type="ARBA" id="ARBA00022990"/>
    </source>
</evidence>
<evidence type="ECO:0000256" key="3">
    <source>
        <dbReference type="ARBA" id="ARBA00022490"/>
    </source>
</evidence>
<organism evidence="13 14">
    <name type="scientific">Mortierella isabellina</name>
    <name type="common">Filamentous fungus</name>
    <name type="synonym">Umbelopsis isabellina</name>
    <dbReference type="NCBI Taxonomy" id="91625"/>
    <lineage>
        <taxon>Eukaryota</taxon>
        <taxon>Fungi</taxon>
        <taxon>Fungi incertae sedis</taxon>
        <taxon>Mucoromycota</taxon>
        <taxon>Mucoromycotina</taxon>
        <taxon>Umbelopsidomycetes</taxon>
        <taxon>Umbelopsidales</taxon>
        <taxon>Umbelopsidaceae</taxon>
        <taxon>Umbelopsis</taxon>
    </lineage>
</organism>
<dbReference type="InterPro" id="IPR051213">
    <property type="entry name" value="START_lipid_transfer"/>
</dbReference>
<dbReference type="PANTHER" id="PTHR19308:SF39">
    <property type="entry name" value="PHOSPHATIDYLCHOLINE TRANSFER PROTEIN"/>
    <property type="match status" value="1"/>
</dbReference>
<keyword evidence="4" id="KW-0597">Phosphoprotein</keyword>
<keyword evidence="5" id="KW-0007">Acetylation</keyword>
<evidence type="ECO:0000256" key="11">
    <source>
        <dbReference type="ARBA" id="ARBA00079049"/>
    </source>
</evidence>
<dbReference type="InterPro" id="IPR023393">
    <property type="entry name" value="START-like_dom_sf"/>
</dbReference>
<evidence type="ECO:0000256" key="7">
    <source>
        <dbReference type="ARBA" id="ARBA00023121"/>
    </source>
</evidence>
<protein>
    <recommendedName>
        <fullName evidence="9">Phosphatidylcholine transfer protein</fullName>
    </recommendedName>
    <alternativeName>
        <fullName evidence="11">START domain-containing protein 2</fullName>
    </alternativeName>
    <alternativeName>
        <fullName evidence="10">StAR-related lipid transfer protein 2</fullName>
    </alternativeName>
</protein>
<dbReference type="Pfam" id="PF01852">
    <property type="entry name" value="START"/>
    <property type="match status" value="1"/>
</dbReference>
<evidence type="ECO:0000259" key="12">
    <source>
        <dbReference type="PROSITE" id="PS50848"/>
    </source>
</evidence>
<evidence type="ECO:0000256" key="6">
    <source>
        <dbReference type="ARBA" id="ARBA00023055"/>
    </source>
</evidence>
<keyword evidence="3" id="KW-0963">Cytoplasm</keyword>
<comment type="caution">
    <text evidence="13">The sequence shown here is derived from an EMBL/GenBank/DDBJ whole genome shotgun (WGS) entry which is preliminary data.</text>
</comment>
<dbReference type="AlphaFoldDB" id="A0A8H7PFQ2"/>
<gene>
    <name evidence="13" type="ORF">INT43_004485</name>
</gene>
<sequence length="231" mass="26963">MSTFSDESFTRYAEQYLHSDLNSWTFFVQTPNFQIYRRRFDPKPSLFQYRVVGGYPDIPPQVLSKVYLDLNFRQKWDKNMLCYKELGSSDVLHFVMKYPWPMSNRDYIYQIGMKTIQAGEDRKVLVIQGDSVQEDEVPQYEPPSNGVIRIDNYRQNIVIEDDGRGGSLVQLDYFDDPKGNIPNTIINWAAKQGVPAFMKTLHDACIQYMKDHPDTTHEDLVPDVILQNTQT</sequence>
<comment type="subunit">
    <text evidence="8">Interacts with ACOT13/THEM2.</text>
</comment>
<proteinExistence type="predicted"/>
<dbReference type="GO" id="GO:0008289">
    <property type="term" value="F:lipid binding"/>
    <property type="evidence" value="ECO:0007669"/>
    <property type="project" value="UniProtKB-KW"/>
</dbReference>
<feature type="domain" description="START" evidence="12">
    <location>
        <begin position="24"/>
        <end position="210"/>
    </location>
</feature>
<name>A0A8H7PFQ2_MORIS</name>
<evidence type="ECO:0000313" key="13">
    <source>
        <dbReference type="EMBL" id="KAG2173112.1"/>
    </source>
</evidence>
<evidence type="ECO:0000256" key="4">
    <source>
        <dbReference type="ARBA" id="ARBA00022553"/>
    </source>
</evidence>
<dbReference type="Proteomes" id="UP000654370">
    <property type="component" value="Unassembled WGS sequence"/>
</dbReference>
<evidence type="ECO:0000256" key="10">
    <source>
        <dbReference type="ARBA" id="ARBA00077188"/>
    </source>
</evidence>
<evidence type="ECO:0000256" key="2">
    <source>
        <dbReference type="ARBA" id="ARBA00022448"/>
    </source>
</evidence>
<evidence type="ECO:0000256" key="8">
    <source>
        <dbReference type="ARBA" id="ARBA00063535"/>
    </source>
</evidence>
<keyword evidence="6" id="KW-0445">Lipid transport</keyword>
<dbReference type="PROSITE" id="PS50848">
    <property type="entry name" value="START"/>
    <property type="match status" value="1"/>
</dbReference>
<accession>A0A8H7PFQ2</accession>
<evidence type="ECO:0000313" key="14">
    <source>
        <dbReference type="Proteomes" id="UP000654370"/>
    </source>
</evidence>
<dbReference type="FunFam" id="3.30.530.20:FF:000017">
    <property type="entry name" value="Phosphatidylcholine transfer protein, putative"/>
    <property type="match status" value="1"/>
</dbReference>
<keyword evidence="2" id="KW-0813">Transport</keyword>
<keyword evidence="14" id="KW-1185">Reference proteome</keyword>
<dbReference type="InterPro" id="IPR002913">
    <property type="entry name" value="START_lipid-bd_dom"/>
</dbReference>
<dbReference type="GO" id="GO:0006869">
    <property type="term" value="P:lipid transport"/>
    <property type="evidence" value="ECO:0007669"/>
    <property type="project" value="UniProtKB-KW"/>
</dbReference>
<dbReference type="SUPFAM" id="SSF55961">
    <property type="entry name" value="Bet v1-like"/>
    <property type="match status" value="1"/>
</dbReference>
<dbReference type="EMBL" id="JAEPQZ010000015">
    <property type="protein sequence ID" value="KAG2173112.1"/>
    <property type="molecule type" value="Genomic_DNA"/>
</dbReference>
<dbReference type="PANTHER" id="PTHR19308">
    <property type="entry name" value="PHOSPHATIDYLCHOLINE TRANSFER PROTEIN"/>
    <property type="match status" value="1"/>
</dbReference>
<dbReference type="SMART" id="SM00234">
    <property type="entry name" value="START"/>
    <property type="match status" value="1"/>
</dbReference>
<dbReference type="GO" id="GO:0005829">
    <property type="term" value="C:cytosol"/>
    <property type="evidence" value="ECO:0007669"/>
    <property type="project" value="UniProtKB-ARBA"/>
</dbReference>
<reference evidence="13" key="1">
    <citation type="submission" date="2020-12" db="EMBL/GenBank/DDBJ databases">
        <title>Metabolic potential, ecology and presence of endohyphal bacteria is reflected in genomic diversity of Mucoromycotina.</title>
        <authorList>
            <person name="Muszewska A."/>
            <person name="Okrasinska A."/>
            <person name="Steczkiewicz K."/>
            <person name="Drgas O."/>
            <person name="Orlowska M."/>
            <person name="Perlinska-Lenart U."/>
            <person name="Aleksandrzak-Piekarczyk T."/>
            <person name="Szatraj K."/>
            <person name="Zielenkiewicz U."/>
            <person name="Pilsyk S."/>
            <person name="Malc E."/>
            <person name="Mieczkowski P."/>
            <person name="Kruszewska J.S."/>
            <person name="Biernat P."/>
            <person name="Pawlowska J."/>
        </authorList>
    </citation>
    <scope>NUCLEOTIDE SEQUENCE</scope>
    <source>
        <strain evidence="13">WA0000067209</strain>
    </source>
</reference>
<evidence type="ECO:0000256" key="9">
    <source>
        <dbReference type="ARBA" id="ARBA00069061"/>
    </source>
</evidence>
<evidence type="ECO:0000256" key="1">
    <source>
        <dbReference type="ARBA" id="ARBA00004496"/>
    </source>
</evidence>
<keyword evidence="7" id="KW-0446">Lipid-binding</keyword>